<dbReference type="Gene3D" id="1.10.10.10">
    <property type="entry name" value="Winged helix-like DNA-binding domain superfamily/Winged helix DNA-binding domain"/>
    <property type="match status" value="1"/>
</dbReference>
<evidence type="ECO:0000259" key="11">
    <source>
        <dbReference type="Pfam" id="PF24657"/>
    </source>
</evidence>
<evidence type="ECO:0000256" key="4">
    <source>
        <dbReference type="ARBA" id="ARBA00023163"/>
    </source>
</evidence>
<dbReference type="InterPro" id="IPR007309">
    <property type="entry name" value="TFIIIC_Bblock-bd"/>
</dbReference>
<feature type="domain" description="DUF7647" evidence="12">
    <location>
        <begin position="747"/>
        <end position="921"/>
    </location>
</feature>
<evidence type="ECO:0000256" key="6">
    <source>
        <dbReference type="SAM" id="MobiDB-lite"/>
    </source>
</evidence>
<dbReference type="Pfam" id="PF24657">
    <property type="entry name" value="DUF7646"/>
    <property type="match status" value="1"/>
</dbReference>
<dbReference type="CDD" id="cd16169">
    <property type="entry name" value="Tau138_eWH"/>
    <property type="match status" value="1"/>
</dbReference>
<feature type="domain" description="B-block binding subunit of TFIIIC" evidence="7">
    <location>
        <begin position="127"/>
        <end position="207"/>
    </location>
</feature>
<evidence type="ECO:0000259" key="8">
    <source>
        <dbReference type="Pfam" id="PF23704"/>
    </source>
</evidence>
<feature type="domain" description="DUF7599" evidence="10">
    <location>
        <begin position="245"/>
        <end position="327"/>
    </location>
</feature>
<comment type="caution">
    <text evidence="13">The sequence shown here is derived from an EMBL/GenBank/DDBJ whole genome shotgun (WGS) entry which is preliminary data.</text>
</comment>
<dbReference type="Pfam" id="PF23704">
    <property type="entry name" value="WHD_GTF3C1_N"/>
    <property type="match status" value="1"/>
</dbReference>
<evidence type="ECO:0000259" key="9">
    <source>
        <dbReference type="Pfam" id="PF24101"/>
    </source>
</evidence>
<organism evidence="13 14">
    <name type="scientific">Parasponia andersonii</name>
    <name type="common">Sponia andersonii</name>
    <dbReference type="NCBI Taxonomy" id="3476"/>
    <lineage>
        <taxon>Eukaryota</taxon>
        <taxon>Viridiplantae</taxon>
        <taxon>Streptophyta</taxon>
        <taxon>Embryophyta</taxon>
        <taxon>Tracheophyta</taxon>
        <taxon>Spermatophyta</taxon>
        <taxon>Magnoliopsida</taxon>
        <taxon>eudicotyledons</taxon>
        <taxon>Gunneridae</taxon>
        <taxon>Pentapetalae</taxon>
        <taxon>rosids</taxon>
        <taxon>fabids</taxon>
        <taxon>Rosales</taxon>
        <taxon>Cannabaceae</taxon>
        <taxon>Parasponia</taxon>
    </lineage>
</organism>
<dbReference type="InterPro" id="IPR056428">
    <property type="entry name" value="WH_GTF3C1"/>
</dbReference>
<dbReference type="GO" id="GO:0005634">
    <property type="term" value="C:nucleus"/>
    <property type="evidence" value="ECO:0007669"/>
    <property type="project" value="UniProtKB-SubCell"/>
</dbReference>
<gene>
    <name evidence="13" type="ORF">PanWU01x14_246720</name>
</gene>
<evidence type="ECO:0000256" key="5">
    <source>
        <dbReference type="ARBA" id="ARBA00023242"/>
    </source>
</evidence>
<feature type="domain" description="General transcription factor 3C polypeptide 1 winged-helix" evidence="8">
    <location>
        <begin position="12"/>
        <end position="114"/>
    </location>
</feature>
<evidence type="ECO:0000256" key="1">
    <source>
        <dbReference type="ARBA" id="ARBA00004123"/>
    </source>
</evidence>
<feature type="compositionally biased region" description="Polar residues" evidence="6">
    <location>
        <begin position="466"/>
        <end position="475"/>
    </location>
</feature>
<dbReference type="Pfam" id="PF24538">
    <property type="entry name" value="DUF7599"/>
    <property type="match status" value="1"/>
</dbReference>
<feature type="region of interest" description="Disordered" evidence="6">
    <location>
        <begin position="459"/>
        <end position="499"/>
    </location>
</feature>
<dbReference type="GO" id="GO:0003677">
    <property type="term" value="F:DNA binding"/>
    <property type="evidence" value="ECO:0007669"/>
    <property type="project" value="UniProtKB-KW"/>
</dbReference>
<evidence type="ECO:0000256" key="3">
    <source>
        <dbReference type="ARBA" id="ARBA00023125"/>
    </source>
</evidence>
<evidence type="ECO:0000313" key="14">
    <source>
        <dbReference type="Proteomes" id="UP000237105"/>
    </source>
</evidence>
<keyword evidence="2" id="KW-0597">Phosphoprotein</keyword>
<dbReference type="Proteomes" id="UP000237105">
    <property type="component" value="Unassembled WGS sequence"/>
</dbReference>
<dbReference type="InterPro" id="IPR056063">
    <property type="entry name" value="DUF7646"/>
</dbReference>
<dbReference type="InterPro" id="IPR044210">
    <property type="entry name" value="Tfc3-like"/>
</dbReference>
<dbReference type="InterPro" id="IPR056020">
    <property type="entry name" value="DUF7599"/>
</dbReference>
<dbReference type="InterPro" id="IPR056064">
    <property type="entry name" value="DUF7647"/>
</dbReference>
<evidence type="ECO:0000256" key="2">
    <source>
        <dbReference type="ARBA" id="ARBA00022553"/>
    </source>
</evidence>
<dbReference type="PANTHER" id="PTHR15180">
    <property type="entry name" value="GENERAL TRANSCRIPTION FACTOR 3C POLYPEPTIDE 1"/>
    <property type="match status" value="1"/>
</dbReference>
<evidence type="ECO:0000259" key="7">
    <source>
        <dbReference type="Pfam" id="PF04182"/>
    </source>
</evidence>
<name>A0A2P5BE42_PARAD</name>
<dbReference type="InterPro" id="IPR035625">
    <property type="entry name" value="Tfc3-like_eWH"/>
</dbReference>
<dbReference type="PANTHER" id="PTHR15180:SF1">
    <property type="entry name" value="GENERAL TRANSCRIPTION FACTOR 3C POLYPEPTIDE 1"/>
    <property type="match status" value="1"/>
</dbReference>
<keyword evidence="5" id="KW-0539">Nucleus</keyword>
<keyword evidence="4" id="KW-0804">Transcription</keyword>
<feature type="domain" description="GTF3C1 extended winged-helix" evidence="9">
    <location>
        <begin position="555"/>
        <end position="664"/>
    </location>
</feature>
<evidence type="ECO:0000313" key="13">
    <source>
        <dbReference type="EMBL" id="PON47055.1"/>
    </source>
</evidence>
<keyword evidence="3" id="KW-0238">DNA-binding</keyword>
<accession>A0A2P5BE42</accession>
<evidence type="ECO:0000259" key="12">
    <source>
        <dbReference type="Pfam" id="PF24658"/>
    </source>
</evidence>
<dbReference type="GO" id="GO:0000127">
    <property type="term" value="C:transcription factor TFIIIC complex"/>
    <property type="evidence" value="ECO:0007669"/>
    <property type="project" value="InterPro"/>
</dbReference>
<dbReference type="SUPFAM" id="SSF46785">
    <property type="entry name" value="Winged helix' DNA-binding domain"/>
    <property type="match status" value="1"/>
</dbReference>
<dbReference type="Pfam" id="PF04182">
    <property type="entry name" value="B-block_TFIIIC"/>
    <property type="match status" value="1"/>
</dbReference>
<dbReference type="OrthoDB" id="68020at2759"/>
<sequence length="931" mass="104781">MPIGTSPIRTPMDSIISSALEEICLHGETGVSLPKLWSSLNPSLSASNLDPSSPGFKQALWGGLLGVPALQFRAPHNATYGASDPIVQSFEAAESLNLKLVADERLRDSFLGLYNVHSSNAKLPSNQRRTLQRLAVARENGITQNQLGKDFGIKGQYLFYVLRKLEYQGLIVRQSAVVKTKEACDEGEARNSQSVTTNLVYLSRYAKHLGSQQQFEITMEEQTTESLGDVKGDDDLAGRGDVLVKDYLPAMKAVCDKLEKANGKVLVVSDIKKELGYIGATAWHREWRKICSRLIDAHIVEEFHAKVNDKVERCLRLLKIFSPESLELKTLGSIDDDFEEEQVKFGKKCQVSNQLVEFPIEHQVYDMIDAAGSKGLTTVEVCRGLGIDNKKNYDRLVSMFFRFGMDLQKENHNKVEVYRVWTPGRRNPESANAYSSKTNTVNDNKTFDDFGNLDAHDRSAAACSESDPSVLTNDFASPEKMESTDLSRGPPQDTDSNLLGNNSQEILIESKDTFSETGLDLVSMEIETNVSPSETSIVLKPSNSESNRRYPCLPLTVENARREKWILERLQNEKFIIIPELRKWLRSLEKDKCTTTDSKTIDRLLNKLQQEGHCKCLRINVPVLKNYGGSRTTQVVLHPDVQSLSPELVSEIHDRLRSFEIQSRGQCSSRLKNNESIPVLNDVQRTQNHASSDARAIKSEAMRANGFILAKIIRAKLLHSFFWDHLYGSGNSNEDLSSGKCVYELHNPYSSNKLFSLEATIKAIPIELFLQVVGSTQNFDNMIEKCKQGLCLSDLPVQEYKSLMDDHGTKRLSSVIDILRRLKLIRMVSDERPKDGSQVLQATFIHALELKPYIEEPISKDSISLSFRPFDLRPRIRHDFVLSNRKAVDEYWTTLEYCYAAADPRAALHAFPGSTVNEVSMEEILIPPFFL</sequence>
<evidence type="ECO:0000259" key="10">
    <source>
        <dbReference type="Pfam" id="PF24538"/>
    </source>
</evidence>
<dbReference type="STRING" id="3476.A0A2P5BE42"/>
<dbReference type="InterPro" id="IPR056467">
    <property type="entry name" value="eWH_GTF3C1"/>
</dbReference>
<feature type="domain" description="DUF7646" evidence="11">
    <location>
        <begin position="346"/>
        <end position="430"/>
    </location>
</feature>
<dbReference type="EMBL" id="JXTB01000300">
    <property type="protein sequence ID" value="PON47055.1"/>
    <property type="molecule type" value="Genomic_DNA"/>
</dbReference>
<dbReference type="GO" id="GO:0006384">
    <property type="term" value="P:transcription initiation at RNA polymerase III promoter"/>
    <property type="evidence" value="ECO:0007669"/>
    <property type="project" value="InterPro"/>
</dbReference>
<dbReference type="Pfam" id="PF24101">
    <property type="entry name" value="WHD_GTF3C1"/>
    <property type="match status" value="1"/>
</dbReference>
<proteinExistence type="predicted"/>
<dbReference type="InterPro" id="IPR036388">
    <property type="entry name" value="WH-like_DNA-bd_sf"/>
</dbReference>
<dbReference type="GO" id="GO:0042791">
    <property type="term" value="P:5S class rRNA transcription by RNA polymerase III"/>
    <property type="evidence" value="ECO:0007669"/>
    <property type="project" value="TreeGrafter"/>
</dbReference>
<dbReference type="Pfam" id="PF24658">
    <property type="entry name" value="DUF7647"/>
    <property type="match status" value="1"/>
</dbReference>
<reference evidence="14" key="1">
    <citation type="submission" date="2016-06" db="EMBL/GenBank/DDBJ databases">
        <title>Parallel loss of symbiosis genes in relatives of nitrogen-fixing non-legume Parasponia.</title>
        <authorList>
            <person name="Van Velzen R."/>
            <person name="Holmer R."/>
            <person name="Bu F."/>
            <person name="Rutten L."/>
            <person name="Van Zeijl A."/>
            <person name="Liu W."/>
            <person name="Santuari L."/>
            <person name="Cao Q."/>
            <person name="Sharma T."/>
            <person name="Shen D."/>
            <person name="Roswanjaya Y."/>
            <person name="Wardhani T."/>
            <person name="Kalhor M.S."/>
            <person name="Jansen J."/>
            <person name="Van den Hoogen J."/>
            <person name="Gungor B."/>
            <person name="Hartog M."/>
            <person name="Hontelez J."/>
            <person name="Verver J."/>
            <person name="Yang W.-C."/>
            <person name="Schijlen E."/>
            <person name="Repin R."/>
            <person name="Schilthuizen M."/>
            <person name="Schranz E."/>
            <person name="Heidstra R."/>
            <person name="Miyata K."/>
            <person name="Fedorova E."/>
            <person name="Kohlen W."/>
            <person name="Bisseling T."/>
            <person name="Smit S."/>
            <person name="Geurts R."/>
        </authorList>
    </citation>
    <scope>NUCLEOTIDE SEQUENCE [LARGE SCALE GENOMIC DNA]</scope>
    <source>
        <strain evidence="14">cv. WU1-14</strain>
    </source>
</reference>
<keyword evidence="14" id="KW-1185">Reference proteome</keyword>
<protein>
    <submittedName>
        <fullName evidence="13">B-block binding subunit of TFIIIC</fullName>
    </submittedName>
</protein>
<dbReference type="InterPro" id="IPR036390">
    <property type="entry name" value="WH_DNA-bd_sf"/>
</dbReference>
<dbReference type="AlphaFoldDB" id="A0A2P5BE42"/>
<comment type="subcellular location">
    <subcellularLocation>
        <location evidence="1">Nucleus</location>
    </subcellularLocation>
</comment>